<keyword evidence="3" id="KW-1185">Reference proteome</keyword>
<reference evidence="2 3" key="1">
    <citation type="journal article" date="2022" name="Allergy">
        <title>Genome assembly and annotation of Periplaneta americana reveal a comprehensive cockroach allergen profile.</title>
        <authorList>
            <person name="Wang L."/>
            <person name="Xiong Q."/>
            <person name="Saelim N."/>
            <person name="Wang L."/>
            <person name="Nong W."/>
            <person name="Wan A.T."/>
            <person name="Shi M."/>
            <person name="Liu X."/>
            <person name="Cao Q."/>
            <person name="Hui J.H.L."/>
            <person name="Sookrung N."/>
            <person name="Leung T.F."/>
            <person name="Tungtrongchitr A."/>
            <person name="Tsui S.K.W."/>
        </authorList>
    </citation>
    <scope>NUCLEOTIDE SEQUENCE [LARGE SCALE GENOMIC DNA]</scope>
    <source>
        <strain evidence="2">PWHHKU_190912</strain>
    </source>
</reference>
<gene>
    <name evidence="2" type="ORF">ANN_17668</name>
</gene>
<feature type="compositionally biased region" description="Acidic residues" evidence="1">
    <location>
        <begin position="24"/>
        <end position="43"/>
    </location>
</feature>
<protein>
    <recommendedName>
        <fullName evidence="4">Reverse transcriptase domain-containing protein</fullName>
    </recommendedName>
</protein>
<evidence type="ECO:0000256" key="1">
    <source>
        <dbReference type="SAM" id="MobiDB-lite"/>
    </source>
</evidence>
<name>A0ABQ8SUJ1_PERAM</name>
<accession>A0ABQ8SUJ1</accession>
<organism evidence="2 3">
    <name type="scientific">Periplaneta americana</name>
    <name type="common">American cockroach</name>
    <name type="synonym">Blatta americana</name>
    <dbReference type="NCBI Taxonomy" id="6978"/>
    <lineage>
        <taxon>Eukaryota</taxon>
        <taxon>Metazoa</taxon>
        <taxon>Ecdysozoa</taxon>
        <taxon>Arthropoda</taxon>
        <taxon>Hexapoda</taxon>
        <taxon>Insecta</taxon>
        <taxon>Pterygota</taxon>
        <taxon>Neoptera</taxon>
        <taxon>Polyneoptera</taxon>
        <taxon>Dictyoptera</taxon>
        <taxon>Blattodea</taxon>
        <taxon>Blattoidea</taxon>
        <taxon>Blattidae</taxon>
        <taxon>Blattinae</taxon>
        <taxon>Periplaneta</taxon>
    </lineage>
</organism>
<proteinExistence type="predicted"/>
<dbReference type="Proteomes" id="UP001148838">
    <property type="component" value="Unassembled WGS sequence"/>
</dbReference>
<dbReference type="PANTHER" id="PTHR47027">
    <property type="entry name" value="REVERSE TRANSCRIPTASE DOMAIN-CONTAINING PROTEIN"/>
    <property type="match status" value="1"/>
</dbReference>
<evidence type="ECO:0000313" key="3">
    <source>
        <dbReference type="Proteomes" id="UP001148838"/>
    </source>
</evidence>
<sequence length="258" mass="29585">MSADRDCDPQIQDDPSTSLKMSDADTDSIDDDSGYFDDSDADPDFVMNDRDASTDTDFDNDIADNNQLLENESNVNCTIENSFYDGRIVGKRAVWLQGGKRYERCNWTATTISERYLEKNKEVYVVFVDLEKAFDRVDWNKLMGILKKIDVDWKERRLFNVVSRRGDDTKRYATGANDSCEQKINANKTKIMVIGRNIQKINLRILNEAVEQVDNFKYLGCTISSNMSCCHEIKRRIAMAKGAFNRKKSIFSGPLEKN</sequence>
<comment type="caution">
    <text evidence="2">The sequence shown here is derived from an EMBL/GenBank/DDBJ whole genome shotgun (WGS) entry which is preliminary data.</text>
</comment>
<evidence type="ECO:0008006" key="4">
    <source>
        <dbReference type="Google" id="ProtNLM"/>
    </source>
</evidence>
<dbReference type="EMBL" id="JAJSOF020000021">
    <property type="protein sequence ID" value="KAJ4437523.1"/>
    <property type="molecule type" value="Genomic_DNA"/>
</dbReference>
<feature type="region of interest" description="Disordered" evidence="1">
    <location>
        <begin position="1"/>
        <end position="58"/>
    </location>
</feature>
<dbReference type="PANTHER" id="PTHR47027:SF20">
    <property type="entry name" value="REVERSE TRANSCRIPTASE-LIKE PROTEIN WITH RNA-DIRECTED DNA POLYMERASE DOMAIN"/>
    <property type="match status" value="1"/>
</dbReference>
<evidence type="ECO:0000313" key="2">
    <source>
        <dbReference type="EMBL" id="KAJ4437523.1"/>
    </source>
</evidence>